<sequence length="191" mass="21133">MIGSMATQNNNKSTPLVPSCLGGKERAGASEILHFDESIFVGRKTFKTRRVVLDKPLFEGCSGSWVVDGSFLCGTILSRYEKEPFAHMMAAETLFEGIEKAPFSNLPVSLPKTPEKVSEMDLSTIVKPDEENRFLSYMRELLPATREPGLWPPHAFQGTENFHESTPSGSFRADVYGPSLTAPGCPPFWMI</sequence>
<gene>
    <name evidence="1" type="ORF">IF1G_06798</name>
</gene>
<evidence type="ECO:0000313" key="2">
    <source>
        <dbReference type="Proteomes" id="UP000315783"/>
    </source>
</evidence>
<dbReference type="EMBL" id="SPUK01000009">
    <property type="protein sequence ID" value="TQV94787.1"/>
    <property type="molecule type" value="Genomic_DNA"/>
</dbReference>
<dbReference type="OrthoDB" id="4395072at2759"/>
<dbReference type="Proteomes" id="UP000315783">
    <property type="component" value="Unassembled WGS sequence"/>
</dbReference>
<reference evidence="1 2" key="1">
    <citation type="journal article" date="2019" name="Appl. Microbiol. Biotechnol.">
        <title>Genome sequence of Isaria javanica and comparative genome analysis insights into family S53 peptidase evolution in fungal entomopathogens.</title>
        <authorList>
            <person name="Lin R."/>
            <person name="Zhang X."/>
            <person name="Xin B."/>
            <person name="Zou M."/>
            <person name="Gao Y."/>
            <person name="Qin F."/>
            <person name="Hu Q."/>
            <person name="Xie B."/>
            <person name="Cheng X."/>
        </authorList>
    </citation>
    <scope>NUCLEOTIDE SEQUENCE [LARGE SCALE GENOMIC DNA]</scope>
    <source>
        <strain evidence="1 2">IJ1G</strain>
    </source>
</reference>
<comment type="caution">
    <text evidence="1">The sequence shown here is derived from an EMBL/GenBank/DDBJ whole genome shotgun (WGS) entry which is preliminary data.</text>
</comment>
<name>A0A545UZA0_9HYPO</name>
<dbReference type="AlphaFoldDB" id="A0A545UZA0"/>
<keyword evidence="2" id="KW-1185">Reference proteome</keyword>
<evidence type="ECO:0000313" key="1">
    <source>
        <dbReference type="EMBL" id="TQV94787.1"/>
    </source>
</evidence>
<organism evidence="1 2">
    <name type="scientific">Cordyceps javanica</name>
    <dbReference type="NCBI Taxonomy" id="43265"/>
    <lineage>
        <taxon>Eukaryota</taxon>
        <taxon>Fungi</taxon>
        <taxon>Dikarya</taxon>
        <taxon>Ascomycota</taxon>
        <taxon>Pezizomycotina</taxon>
        <taxon>Sordariomycetes</taxon>
        <taxon>Hypocreomycetidae</taxon>
        <taxon>Hypocreales</taxon>
        <taxon>Cordycipitaceae</taxon>
        <taxon>Cordyceps</taxon>
    </lineage>
</organism>
<accession>A0A545UZA0</accession>
<protein>
    <submittedName>
        <fullName evidence="1">Uncharacterized protein</fullName>
    </submittedName>
</protein>
<dbReference type="STRING" id="43265.A0A545UZA0"/>
<proteinExistence type="predicted"/>